<dbReference type="CDD" id="cd24146">
    <property type="entry name" value="nat-AmDH_N_like"/>
    <property type="match status" value="1"/>
</dbReference>
<dbReference type="InterPro" id="IPR036291">
    <property type="entry name" value="NAD(P)-bd_dom_sf"/>
</dbReference>
<accession>A0A3T0E8I9</accession>
<keyword evidence="2" id="KW-0560">Oxidoreductase</keyword>
<evidence type="ECO:0000313" key="5">
    <source>
        <dbReference type="Proteomes" id="UP000286954"/>
    </source>
</evidence>
<dbReference type="InterPro" id="IPR000846">
    <property type="entry name" value="DapB_N"/>
</dbReference>
<evidence type="ECO:0000259" key="3">
    <source>
        <dbReference type="Pfam" id="PF01113"/>
    </source>
</evidence>
<evidence type="ECO:0000256" key="2">
    <source>
        <dbReference type="ARBA" id="ARBA00023002"/>
    </source>
</evidence>
<keyword evidence="1" id="KW-0521">NADP</keyword>
<dbReference type="Gene3D" id="3.40.50.720">
    <property type="entry name" value="NAD(P)-binding Rossmann-like Domain"/>
    <property type="match status" value="1"/>
</dbReference>
<name>A0A3T0E8I9_9PROT</name>
<dbReference type="AlphaFoldDB" id="A0A3T0E8I9"/>
<proteinExistence type="predicted"/>
<feature type="domain" description="Dihydrodipicolinate reductase N-terminal" evidence="3">
    <location>
        <begin position="1"/>
        <end position="62"/>
    </location>
</feature>
<keyword evidence="5" id="KW-1185">Reference proteome</keyword>
<dbReference type="GO" id="GO:0008839">
    <property type="term" value="F:4-hydroxy-tetrahydrodipicolinate reductase"/>
    <property type="evidence" value="ECO:0007669"/>
    <property type="project" value="InterPro"/>
</dbReference>
<dbReference type="Pfam" id="PF01113">
    <property type="entry name" value="DapB_N"/>
    <property type="match status" value="1"/>
</dbReference>
<dbReference type="Proteomes" id="UP000286954">
    <property type="component" value="Chromosome"/>
</dbReference>
<dbReference type="GO" id="GO:0009089">
    <property type="term" value="P:lysine biosynthetic process via diaminopimelate"/>
    <property type="evidence" value="ECO:0007669"/>
    <property type="project" value="InterPro"/>
</dbReference>
<evidence type="ECO:0000313" key="4">
    <source>
        <dbReference type="EMBL" id="AZU03629.1"/>
    </source>
</evidence>
<protein>
    <recommendedName>
        <fullName evidence="3">Dihydrodipicolinate reductase N-terminal domain-containing protein</fullName>
    </recommendedName>
</protein>
<dbReference type="EMBL" id="CP018911">
    <property type="protein sequence ID" value="AZU03629.1"/>
    <property type="molecule type" value="Genomic_DNA"/>
</dbReference>
<organism evidence="4 5">
    <name type="scientific">Glycocaulis alkaliphilus</name>
    <dbReference type="NCBI Taxonomy" id="1434191"/>
    <lineage>
        <taxon>Bacteria</taxon>
        <taxon>Pseudomonadati</taxon>
        <taxon>Pseudomonadota</taxon>
        <taxon>Alphaproteobacteria</taxon>
        <taxon>Maricaulales</taxon>
        <taxon>Maricaulaceae</taxon>
        <taxon>Glycocaulis</taxon>
    </lineage>
</organism>
<dbReference type="KEGG" id="gak:X907_1091"/>
<reference evidence="4 5" key="1">
    <citation type="submission" date="2016-12" db="EMBL/GenBank/DDBJ databases">
        <title>The genome of dimorphic prosthecate Glycocaulis alkaliphilus 6b-8t, isolated from crude oil dictates its adaptability in petroleum environments.</title>
        <authorList>
            <person name="Wu X.-L."/>
            <person name="Geng S."/>
        </authorList>
    </citation>
    <scope>NUCLEOTIDE SEQUENCE [LARGE SCALE GENOMIC DNA]</scope>
    <source>
        <strain evidence="4 5">6B-8</strain>
    </source>
</reference>
<gene>
    <name evidence="4" type="ORF">X907_1091</name>
</gene>
<dbReference type="SUPFAM" id="SSF51735">
    <property type="entry name" value="NAD(P)-binding Rossmann-fold domains"/>
    <property type="match status" value="1"/>
</dbReference>
<sequence>MGRTALRRIIDHPDLELAGVYVYSPDKAGRDAGELVRREPTGIIATSRIEDILALDADIVIHTPRITLPYEALSGDVERLLASGKNVISSAGFHFPDAHDEDYAGPLRAACEAGGSTLAGLGVNPGGFVERVVMAATGFSSRLDHLDVREMVDASQMTSPEFVFGMMGFGRDPQKDDIRKGPLATLYTKLFSEVLAHAGYAMHTRIRAIEPDHELTIAPRDIPTGAGPVPAGTVAATRWRWTAHYENGSSFTLSILWTADPALHDGETGGHWVVDITGRPNIRLTLDIHEGDPNIPSSRALTDATMAAALRGIPDVCAAPPGFFSYPAPGAYRTRLA</sequence>
<evidence type="ECO:0000256" key="1">
    <source>
        <dbReference type="ARBA" id="ARBA00022857"/>
    </source>
</evidence>